<dbReference type="EMBL" id="CP154858">
    <property type="protein sequence ID" value="XDT72327.1"/>
    <property type="molecule type" value="Genomic_DNA"/>
</dbReference>
<dbReference type="InterPro" id="IPR006837">
    <property type="entry name" value="Divergent_DAC"/>
</dbReference>
<gene>
    <name evidence="2" type="ORF">AAIA72_16260</name>
</gene>
<evidence type="ECO:0000313" key="2">
    <source>
        <dbReference type="EMBL" id="XDT72327.1"/>
    </source>
</evidence>
<dbReference type="RefSeq" id="WP_369601338.1">
    <property type="nucleotide sequence ID" value="NZ_CP154858.1"/>
</dbReference>
<dbReference type="PANTHER" id="PTHR30105">
    <property type="entry name" value="UNCHARACTERIZED YIBQ-RELATED"/>
    <property type="match status" value="1"/>
</dbReference>
<organism evidence="2">
    <name type="scientific">Thermohahella caldifontis</name>
    <dbReference type="NCBI Taxonomy" id="3142973"/>
    <lineage>
        <taxon>Bacteria</taxon>
        <taxon>Pseudomonadati</taxon>
        <taxon>Pseudomonadota</taxon>
        <taxon>Gammaproteobacteria</taxon>
        <taxon>Oceanospirillales</taxon>
        <taxon>Hahellaceae</taxon>
        <taxon>Thermohahella</taxon>
    </lineage>
</organism>
<evidence type="ECO:0000256" key="1">
    <source>
        <dbReference type="SAM" id="SignalP"/>
    </source>
</evidence>
<sequence length="269" mass="29859">MRYWLSAVLLLVSLLARAEAPPPTIAIIIDDLGNQGALGERLLRIPVPMTLAYLPYRPFTERQARMAPKYGKEVMLHIPMENTKGLPLGAGAITLGMSPWAVMQTLRDALRVIPNVEGVNNHMGSAYTADRKHMDWIMTELRQYPLYFVDSRTTAETEAYSAAQAAGIPALSRDVFLDNEVNTASIDAQFRRLLEIARKTGHAIAIGHPHPETVAYLEKVLPTLDAQGIAIATVKGLWLQKYNGVAMHFPVQRWPSQNQLASLPKQVSR</sequence>
<keyword evidence="1" id="KW-0732">Signal</keyword>
<dbReference type="Pfam" id="PF04748">
    <property type="entry name" value="Polysacc_deac_2"/>
    <property type="match status" value="1"/>
</dbReference>
<dbReference type="Gene3D" id="3.20.20.370">
    <property type="entry name" value="Glycoside hydrolase/deacetylase"/>
    <property type="match status" value="1"/>
</dbReference>
<dbReference type="SUPFAM" id="SSF88713">
    <property type="entry name" value="Glycoside hydrolase/deacetylase"/>
    <property type="match status" value="1"/>
</dbReference>
<dbReference type="KEGG" id="tcd:AAIA72_16260"/>
<dbReference type="CDD" id="cd10936">
    <property type="entry name" value="CE4_DAC2"/>
    <property type="match status" value="1"/>
</dbReference>
<dbReference type="AlphaFoldDB" id="A0AB39UWD2"/>
<dbReference type="GO" id="GO:0005975">
    <property type="term" value="P:carbohydrate metabolic process"/>
    <property type="evidence" value="ECO:0007669"/>
    <property type="project" value="InterPro"/>
</dbReference>
<accession>A0AB39UWD2</accession>
<reference evidence="2" key="1">
    <citation type="submission" date="2024-05" db="EMBL/GenBank/DDBJ databases">
        <title>Genome sequencing of novel strain.</title>
        <authorList>
            <person name="Ganbat D."/>
            <person name="Ganbat S."/>
            <person name="Lee S.-J."/>
        </authorList>
    </citation>
    <scope>NUCLEOTIDE SEQUENCE</scope>
    <source>
        <strain evidence="2">SMD15-11</strain>
    </source>
</reference>
<dbReference type="InterPro" id="IPR011330">
    <property type="entry name" value="Glyco_hydro/deAcase_b/a-brl"/>
</dbReference>
<dbReference type="PANTHER" id="PTHR30105:SF2">
    <property type="entry name" value="DIVERGENT POLYSACCHARIDE DEACETYLASE SUPERFAMILY"/>
    <property type="match status" value="1"/>
</dbReference>
<name>A0AB39UWD2_9GAMM</name>
<feature type="chain" id="PRO_5044208303" evidence="1">
    <location>
        <begin position="19"/>
        <end position="269"/>
    </location>
</feature>
<protein>
    <submittedName>
        <fullName evidence="2">Divergent polysaccharide deacetylase family protein</fullName>
    </submittedName>
</protein>
<feature type="signal peptide" evidence="1">
    <location>
        <begin position="1"/>
        <end position="18"/>
    </location>
</feature>
<proteinExistence type="predicted"/>